<feature type="region of interest" description="Disordered" evidence="1">
    <location>
        <begin position="38"/>
        <end position="176"/>
    </location>
</feature>
<dbReference type="EMBL" id="CM009754">
    <property type="protein sequence ID" value="PUZ50870.1"/>
    <property type="molecule type" value="Genomic_DNA"/>
</dbReference>
<sequence length="204" mass="21582">MILPPAKKTRTPHLPRPHSRAKQFPARARARLPLVLAEATTPASPTRSPPPLAPLTPFVRRLHRHPQSSLSLPPIGGSPSPAVSPNAHLSPARQLTFTPASRAASAPLKKAPPRQRRAGGMLLSPNPRTASGSPATSLPRATSAPPTKARHTSLPQPLPPPPPPRPSLSGIARCLPPNLRPWPSLSGLAWSSMSPSTPGSYWRG</sequence>
<dbReference type="Gramene" id="PUZ50870">
    <property type="protein sequence ID" value="PUZ50870"/>
    <property type="gene ID" value="GQ55_6G104900"/>
</dbReference>
<keyword evidence="3" id="KW-1185">Reference proteome</keyword>
<organism evidence="2 3">
    <name type="scientific">Panicum hallii var. hallii</name>
    <dbReference type="NCBI Taxonomy" id="1504633"/>
    <lineage>
        <taxon>Eukaryota</taxon>
        <taxon>Viridiplantae</taxon>
        <taxon>Streptophyta</taxon>
        <taxon>Embryophyta</taxon>
        <taxon>Tracheophyta</taxon>
        <taxon>Spermatophyta</taxon>
        <taxon>Magnoliopsida</taxon>
        <taxon>Liliopsida</taxon>
        <taxon>Poales</taxon>
        <taxon>Poaceae</taxon>
        <taxon>PACMAD clade</taxon>
        <taxon>Panicoideae</taxon>
        <taxon>Panicodae</taxon>
        <taxon>Paniceae</taxon>
        <taxon>Panicinae</taxon>
        <taxon>Panicum</taxon>
        <taxon>Panicum sect. Panicum</taxon>
    </lineage>
</organism>
<proteinExistence type="predicted"/>
<name>A0A2T7D5Q2_9POAL</name>
<evidence type="ECO:0000313" key="3">
    <source>
        <dbReference type="Proteomes" id="UP000244336"/>
    </source>
</evidence>
<feature type="compositionally biased region" description="Basic residues" evidence="1">
    <location>
        <begin position="7"/>
        <end position="21"/>
    </location>
</feature>
<protein>
    <submittedName>
        <fullName evidence="2">Uncharacterized protein</fullName>
    </submittedName>
</protein>
<dbReference type="AlphaFoldDB" id="A0A2T7D5Q2"/>
<feature type="region of interest" description="Disordered" evidence="1">
    <location>
        <begin position="1"/>
        <end position="26"/>
    </location>
</feature>
<reference evidence="2 3" key="1">
    <citation type="submission" date="2018-04" db="EMBL/GenBank/DDBJ databases">
        <title>WGS assembly of Panicum hallii var. hallii HAL2.</title>
        <authorList>
            <person name="Lovell J."/>
            <person name="Jenkins J."/>
            <person name="Lowry D."/>
            <person name="Mamidi S."/>
            <person name="Sreedasyam A."/>
            <person name="Weng X."/>
            <person name="Barry K."/>
            <person name="Bonette J."/>
            <person name="Campitelli B."/>
            <person name="Daum C."/>
            <person name="Gordon S."/>
            <person name="Gould B."/>
            <person name="Lipzen A."/>
            <person name="MacQueen A."/>
            <person name="Palacio-Mejia J."/>
            <person name="Plott C."/>
            <person name="Shakirov E."/>
            <person name="Shu S."/>
            <person name="Yoshinaga Y."/>
            <person name="Zane M."/>
            <person name="Rokhsar D."/>
            <person name="Grimwood J."/>
            <person name="Schmutz J."/>
            <person name="Juenger T."/>
        </authorList>
    </citation>
    <scope>NUCLEOTIDE SEQUENCE [LARGE SCALE GENOMIC DNA]</scope>
    <source>
        <strain evidence="3">cv. HAL2</strain>
    </source>
</reference>
<evidence type="ECO:0000256" key="1">
    <source>
        <dbReference type="SAM" id="MobiDB-lite"/>
    </source>
</evidence>
<gene>
    <name evidence="2" type="ORF">GQ55_6G104900</name>
</gene>
<feature type="compositionally biased region" description="Polar residues" evidence="1">
    <location>
        <begin position="189"/>
        <end position="204"/>
    </location>
</feature>
<accession>A0A2T7D5Q2</accession>
<dbReference type="Proteomes" id="UP000244336">
    <property type="component" value="Chromosome 6"/>
</dbReference>
<feature type="compositionally biased region" description="Polar residues" evidence="1">
    <location>
        <begin position="126"/>
        <end position="140"/>
    </location>
</feature>
<feature type="compositionally biased region" description="Low complexity" evidence="1">
    <location>
        <begin position="67"/>
        <end position="81"/>
    </location>
</feature>
<feature type="region of interest" description="Disordered" evidence="1">
    <location>
        <begin position="185"/>
        <end position="204"/>
    </location>
</feature>
<evidence type="ECO:0000313" key="2">
    <source>
        <dbReference type="EMBL" id="PUZ50870.1"/>
    </source>
</evidence>
<feature type="compositionally biased region" description="Pro residues" evidence="1">
    <location>
        <begin position="156"/>
        <end position="166"/>
    </location>
</feature>